<organism evidence="2 3">
    <name type="scientific">Bacteroides clarus</name>
    <dbReference type="NCBI Taxonomy" id="626929"/>
    <lineage>
        <taxon>Bacteria</taxon>
        <taxon>Pseudomonadati</taxon>
        <taxon>Bacteroidota</taxon>
        <taxon>Bacteroidia</taxon>
        <taxon>Bacteroidales</taxon>
        <taxon>Bacteroidaceae</taxon>
        <taxon>Bacteroides</taxon>
    </lineage>
</organism>
<comment type="caution">
    <text evidence="2">The sequence shown here is derived from an EMBL/GenBank/DDBJ whole genome shotgun (WGS) entry which is preliminary data.</text>
</comment>
<proteinExistence type="predicted"/>
<protein>
    <recommendedName>
        <fullName evidence="1">DUF6562 domain-containing protein</fullName>
    </recommendedName>
</protein>
<dbReference type="Proteomes" id="UP000284366">
    <property type="component" value="Unassembled WGS sequence"/>
</dbReference>
<evidence type="ECO:0000313" key="2">
    <source>
        <dbReference type="EMBL" id="RGV50875.1"/>
    </source>
</evidence>
<gene>
    <name evidence="2" type="ORF">DWW09_14140</name>
</gene>
<accession>A0A412Y099</accession>
<dbReference type="Pfam" id="PF20200">
    <property type="entry name" value="DUF6562"/>
    <property type="match status" value="1"/>
</dbReference>
<evidence type="ECO:0000259" key="1">
    <source>
        <dbReference type="Pfam" id="PF20200"/>
    </source>
</evidence>
<evidence type="ECO:0000313" key="3">
    <source>
        <dbReference type="Proteomes" id="UP000284366"/>
    </source>
</evidence>
<name>A0A412Y099_9BACE</name>
<dbReference type="InterPro" id="IPR046692">
    <property type="entry name" value="DUF6562"/>
</dbReference>
<reference evidence="2 3" key="1">
    <citation type="submission" date="2018-08" db="EMBL/GenBank/DDBJ databases">
        <title>A genome reference for cultivated species of the human gut microbiota.</title>
        <authorList>
            <person name="Zou Y."/>
            <person name="Xue W."/>
            <person name="Luo G."/>
        </authorList>
    </citation>
    <scope>NUCLEOTIDE SEQUENCE [LARGE SCALE GENOMIC DNA]</scope>
    <source>
        <strain evidence="2 3">AF14-27</strain>
    </source>
</reference>
<dbReference type="AlphaFoldDB" id="A0A412Y099"/>
<sequence>MGLFVSCSDDDNASGVDTGQIHISAILPESITDGQAEIAGHKLRCILELWTKGEGAKLAYRNEVAVDPAAETNKLPMDLTVDAGTYDCLMWMDYVDAGSAATSRAEDGTSHYEDKYYDTSDLRNITVKDMNSLINNNACDAFFYSGEVQKKAGEAFIMEPELVRPFTKVSVLEKNLREFNLLKGLSVSYNAVAKFDVSTGKTVGETVTVAHSVAVFNPEVTPDGTLFSTYIFVDETSENMDEIHLSFTTKQGIQDVTIPSGLVPLLRNQHVKVSGNMMRESPIEDTEFDIIFDIDVAEWESDNVAITSRPIKAKVGDFFYADGTYSSSFTKSDANPCIGIVFAVAHDDGKASADKPENYIANNGTQKLQEVHGWVIALKDITGGEKRLAPSGIKRLTHFDLSQKPAVDLIDNCDEDNPQIRN</sequence>
<dbReference type="EMBL" id="QRZG01000027">
    <property type="protein sequence ID" value="RGV50875.1"/>
    <property type="molecule type" value="Genomic_DNA"/>
</dbReference>
<feature type="domain" description="DUF6562" evidence="1">
    <location>
        <begin position="34"/>
        <end position="179"/>
    </location>
</feature>